<name>A0ABU6MCF6_9BACI</name>
<comment type="caution">
    <text evidence="1">The sequence shown here is derived from an EMBL/GenBank/DDBJ whole genome shotgun (WGS) entry which is preliminary data.</text>
</comment>
<dbReference type="Proteomes" id="UP001341444">
    <property type="component" value="Unassembled WGS sequence"/>
</dbReference>
<proteinExistence type="predicted"/>
<dbReference type="EMBL" id="JARMAB010000005">
    <property type="protein sequence ID" value="MED1202346.1"/>
    <property type="molecule type" value="Genomic_DNA"/>
</dbReference>
<dbReference type="RefSeq" id="WP_157090678.1">
    <property type="nucleotide sequence ID" value="NZ_JARMAB010000005.1"/>
</dbReference>
<protein>
    <submittedName>
        <fullName evidence="1">Uncharacterized protein</fullName>
    </submittedName>
</protein>
<keyword evidence="2" id="KW-1185">Reference proteome</keyword>
<evidence type="ECO:0000313" key="1">
    <source>
        <dbReference type="EMBL" id="MED1202346.1"/>
    </source>
</evidence>
<evidence type="ECO:0000313" key="2">
    <source>
        <dbReference type="Proteomes" id="UP001341444"/>
    </source>
</evidence>
<accession>A0ABU6MCF6</accession>
<gene>
    <name evidence="1" type="ORF">P4T90_04480</name>
</gene>
<reference evidence="1 2" key="1">
    <citation type="submission" date="2023-03" db="EMBL/GenBank/DDBJ databases">
        <title>Bacillus Genome Sequencing.</title>
        <authorList>
            <person name="Dunlap C."/>
        </authorList>
    </citation>
    <scope>NUCLEOTIDE SEQUENCE [LARGE SCALE GENOMIC DNA]</scope>
    <source>
        <strain evidence="1 2">B-23453</strain>
    </source>
</reference>
<sequence length="46" mass="5130">MKQGLEEVFSGSIKQMDEFPETDGPPSAAFTVHLLAVLKYYKQIQG</sequence>
<organism evidence="1 2">
    <name type="scientific">Heyndrickxia acidicola</name>
    <dbReference type="NCBI Taxonomy" id="209389"/>
    <lineage>
        <taxon>Bacteria</taxon>
        <taxon>Bacillati</taxon>
        <taxon>Bacillota</taxon>
        <taxon>Bacilli</taxon>
        <taxon>Bacillales</taxon>
        <taxon>Bacillaceae</taxon>
        <taxon>Heyndrickxia</taxon>
    </lineage>
</organism>